<name>A0A8J4E9E4_9ACTN</name>
<dbReference type="Proteomes" id="UP000635606">
    <property type="component" value="Unassembled WGS sequence"/>
</dbReference>
<keyword evidence="1" id="KW-0472">Membrane</keyword>
<evidence type="ECO:0000313" key="3">
    <source>
        <dbReference type="Proteomes" id="UP000635606"/>
    </source>
</evidence>
<keyword evidence="1" id="KW-0812">Transmembrane</keyword>
<evidence type="ECO:0000313" key="2">
    <source>
        <dbReference type="EMBL" id="GIJ66656.1"/>
    </source>
</evidence>
<gene>
    <name evidence="2" type="ORF">Voc01_015730</name>
</gene>
<proteinExistence type="predicted"/>
<organism evidence="2 3">
    <name type="scientific">Virgisporangium ochraceum</name>
    <dbReference type="NCBI Taxonomy" id="65505"/>
    <lineage>
        <taxon>Bacteria</taxon>
        <taxon>Bacillati</taxon>
        <taxon>Actinomycetota</taxon>
        <taxon>Actinomycetes</taxon>
        <taxon>Micromonosporales</taxon>
        <taxon>Micromonosporaceae</taxon>
        <taxon>Virgisporangium</taxon>
    </lineage>
</organism>
<dbReference type="RefSeq" id="WP_203926628.1">
    <property type="nucleotide sequence ID" value="NZ_BOPH01000020.1"/>
</dbReference>
<evidence type="ECO:0000256" key="1">
    <source>
        <dbReference type="SAM" id="Phobius"/>
    </source>
</evidence>
<reference evidence="2" key="1">
    <citation type="submission" date="2021-01" db="EMBL/GenBank/DDBJ databases">
        <title>Whole genome shotgun sequence of Virgisporangium ochraceum NBRC 16418.</title>
        <authorList>
            <person name="Komaki H."/>
            <person name="Tamura T."/>
        </authorList>
    </citation>
    <scope>NUCLEOTIDE SEQUENCE</scope>
    <source>
        <strain evidence="2">NBRC 16418</strain>
    </source>
</reference>
<dbReference type="AlphaFoldDB" id="A0A8J4E9E4"/>
<comment type="caution">
    <text evidence="2">The sequence shown here is derived from an EMBL/GenBank/DDBJ whole genome shotgun (WGS) entry which is preliminary data.</text>
</comment>
<sequence length="86" mass="8716">MGDEPVIIGRAAPVLMSDDGTLLPAGSDLDDTFMALAPLTAGEPTTGVLMEKWVLSPRQRVTLMVAVVLALASGVVAVALAVSLAA</sequence>
<keyword evidence="1" id="KW-1133">Transmembrane helix</keyword>
<keyword evidence="3" id="KW-1185">Reference proteome</keyword>
<feature type="transmembrane region" description="Helical" evidence="1">
    <location>
        <begin position="61"/>
        <end position="85"/>
    </location>
</feature>
<accession>A0A8J4E9E4</accession>
<dbReference type="EMBL" id="BOPH01000020">
    <property type="protein sequence ID" value="GIJ66656.1"/>
    <property type="molecule type" value="Genomic_DNA"/>
</dbReference>
<protein>
    <submittedName>
        <fullName evidence="2">Uncharacterized protein</fullName>
    </submittedName>
</protein>